<evidence type="ECO:0000256" key="2">
    <source>
        <dbReference type="ARBA" id="ARBA00022737"/>
    </source>
</evidence>
<dbReference type="SMART" id="SM00054">
    <property type="entry name" value="EFh"/>
    <property type="match status" value="11"/>
</dbReference>
<dbReference type="CDD" id="cd00051">
    <property type="entry name" value="EFh"/>
    <property type="match status" value="5"/>
</dbReference>
<dbReference type="InParanoid" id="A0A078ACA1"/>
<dbReference type="Gene3D" id="1.10.238.10">
    <property type="entry name" value="EF-hand"/>
    <property type="match status" value="7"/>
</dbReference>
<feature type="domain" description="EF-hand" evidence="5">
    <location>
        <begin position="26"/>
        <end position="61"/>
    </location>
</feature>
<keyword evidence="2" id="KW-0677">Repeat</keyword>
<evidence type="ECO:0000259" key="5">
    <source>
        <dbReference type="PROSITE" id="PS50222"/>
    </source>
</evidence>
<dbReference type="GO" id="GO:0005509">
    <property type="term" value="F:calcium ion binding"/>
    <property type="evidence" value="ECO:0007669"/>
    <property type="project" value="InterPro"/>
</dbReference>
<dbReference type="Proteomes" id="UP000039865">
    <property type="component" value="Unassembled WGS sequence"/>
</dbReference>
<evidence type="ECO:0000256" key="1">
    <source>
        <dbReference type="ARBA" id="ARBA00022723"/>
    </source>
</evidence>
<dbReference type="InterPro" id="IPR051581">
    <property type="entry name" value="Ca-bind"/>
</dbReference>
<feature type="region of interest" description="Disordered" evidence="4">
    <location>
        <begin position="313"/>
        <end position="350"/>
    </location>
</feature>
<dbReference type="AlphaFoldDB" id="A0A078ACA1"/>
<dbReference type="OrthoDB" id="444540at2759"/>
<feature type="domain" description="EF-hand" evidence="5">
    <location>
        <begin position="450"/>
        <end position="485"/>
    </location>
</feature>
<keyword evidence="1" id="KW-0479">Metal-binding</keyword>
<dbReference type="Pfam" id="PF13202">
    <property type="entry name" value="EF-hand_5"/>
    <property type="match status" value="3"/>
</dbReference>
<feature type="domain" description="EF-hand" evidence="5">
    <location>
        <begin position="752"/>
        <end position="787"/>
    </location>
</feature>
<feature type="domain" description="EF-hand" evidence="5">
    <location>
        <begin position="159"/>
        <end position="194"/>
    </location>
</feature>
<feature type="domain" description="EF-hand" evidence="5">
    <location>
        <begin position="522"/>
        <end position="557"/>
    </location>
</feature>
<dbReference type="EMBL" id="CCKQ01007095">
    <property type="protein sequence ID" value="CDW78438.1"/>
    <property type="molecule type" value="Genomic_DNA"/>
</dbReference>
<dbReference type="PANTHER" id="PTHR34524:SF6">
    <property type="entry name" value="CALCYPHOSINE LIKE"/>
    <property type="match status" value="1"/>
</dbReference>
<dbReference type="InterPro" id="IPR002048">
    <property type="entry name" value="EF_hand_dom"/>
</dbReference>
<sequence>MSSGFKARFEKELKEKLLQKSNHKLTEEACLIKMFKYFDIYDKGAVSLQDFVKAMEKIGLYYSIQELEPLFKAYDTDGSGSLDYKEFTGIIFGNDGSTVKGQLVKRPALVDIFRKKVIQRGARGIIGLQRTFKIMDDDGSKTLSRQEFEKAIRDFKAEIPAEDAGILFQAFDVNRDGTIQYDEFLRVIRGELSEYRKNLVERAFKKLDRDGSGVVEVSDLVGVYNAKKHPAVIEGRKTEEQVLGEFLETFETHHNVMNDNERDFRVTLEEFIEYYTNVSASIDDDMYFQAMMNSAWNLSGDAAQYQSYNKGWANEDAQKRPSTGTQGGAYQRKNNDPTGQATLRSGMVSSDFPFGDTQAKYYEKQGSPMRQSLANNKHISDPQREYNQITGQESGQNPFVSNIGTKYNTHVSNTQSKQEYPKPLATLAQQKQNEIHLDRFKAKLFKRGVKGLIGLKRQFKIMDSDGSGALDIEEFKRALADYKVQASPEEAEQIFGIFDRNRDGTINFEEFMTAILGPLSEYRVNLVKQAFKKLDDNGNGTLEIDEVKFKFDPSRHPDVKNGSKTAEECRYEFYDLFSTHHNVAQGFKPDKSVSIDEFLEYHQFVSSVIDNDNLFKIFMTGVWNLDLVEVNSGQIKTAGSTPQVYGKNSKEQWKYDMHRSLFGEMDNTPMAHEVQQVYTKKQNGKQAVNSQMPVAGTGNWNQVGKASNLQSSQDIPANQRYPPSNQVNYTTLPTEKQLLNTVREKIISRGARGINGIKRVFKIMDDNDSKTLDRQEFSKAMKDYRITQDPEEINTVFKVFDRDGNGEINYDEFLRTIVGKMNERRRNVVTLAFKKFDADGNGTINIEDLKGRYNAKNHPDVKLGKKTEEDVLYEFLDTFEQHYALSNPEAKDRSISMPEFIEYYNNISCSIDNDEYFELMIRNAWNLDNKNYNKGWAGEN</sequence>
<feature type="domain" description="EF-hand" evidence="5">
    <location>
        <begin position="788"/>
        <end position="823"/>
    </location>
</feature>
<feature type="domain" description="EF-hand" evidence="5">
    <location>
        <begin position="123"/>
        <end position="158"/>
    </location>
</feature>
<name>A0A078ACA1_STYLE</name>
<dbReference type="InterPro" id="IPR018247">
    <property type="entry name" value="EF_Hand_1_Ca_BS"/>
</dbReference>
<dbReference type="InterPro" id="IPR011992">
    <property type="entry name" value="EF-hand-dom_pair"/>
</dbReference>
<keyword evidence="7" id="KW-1185">Reference proteome</keyword>
<dbReference type="Pfam" id="PF13499">
    <property type="entry name" value="EF-hand_7"/>
    <property type="match status" value="4"/>
</dbReference>
<evidence type="ECO:0000256" key="4">
    <source>
        <dbReference type="SAM" id="MobiDB-lite"/>
    </source>
</evidence>
<dbReference type="PROSITE" id="PS00018">
    <property type="entry name" value="EF_HAND_1"/>
    <property type="match status" value="10"/>
</dbReference>
<gene>
    <name evidence="6" type="primary">Contig914.g1010</name>
    <name evidence="6" type="ORF">STYLEM_7415</name>
</gene>
<evidence type="ECO:0000313" key="7">
    <source>
        <dbReference type="Proteomes" id="UP000039865"/>
    </source>
</evidence>
<reference evidence="6 7" key="1">
    <citation type="submission" date="2014-06" db="EMBL/GenBank/DDBJ databases">
        <authorList>
            <person name="Swart Estienne"/>
        </authorList>
    </citation>
    <scope>NUCLEOTIDE SEQUENCE [LARGE SCALE GENOMIC DNA]</scope>
    <source>
        <strain evidence="6 7">130c</strain>
    </source>
</reference>
<organism evidence="6 7">
    <name type="scientific">Stylonychia lemnae</name>
    <name type="common">Ciliate</name>
    <dbReference type="NCBI Taxonomy" id="5949"/>
    <lineage>
        <taxon>Eukaryota</taxon>
        <taxon>Sar</taxon>
        <taxon>Alveolata</taxon>
        <taxon>Ciliophora</taxon>
        <taxon>Intramacronucleata</taxon>
        <taxon>Spirotrichea</taxon>
        <taxon>Stichotrichia</taxon>
        <taxon>Sporadotrichida</taxon>
        <taxon>Oxytrichidae</taxon>
        <taxon>Stylonychinae</taxon>
        <taxon>Stylonychia</taxon>
    </lineage>
</organism>
<feature type="domain" description="EF-hand" evidence="5">
    <location>
        <begin position="195"/>
        <end position="230"/>
    </location>
</feature>
<protein>
    <submittedName>
        <fullName evidence="6">Ef hand family protein</fullName>
    </submittedName>
</protein>
<evidence type="ECO:0000313" key="6">
    <source>
        <dbReference type="EMBL" id="CDW78438.1"/>
    </source>
</evidence>
<proteinExistence type="predicted"/>
<dbReference type="PANTHER" id="PTHR34524">
    <property type="entry name" value="CALCYPHOSIN"/>
    <property type="match status" value="1"/>
</dbReference>
<dbReference type="PROSITE" id="PS50222">
    <property type="entry name" value="EF_HAND_2"/>
    <property type="match status" value="11"/>
</dbReference>
<feature type="domain" description="EF-hand" evidence="5">
    <location>
        <begin position="824"/>
        <end position="859"/>
    </location>
</feature>
<feature type="domain" description="EF-hand" evidence="5">
    <location>
        <begin position="62"/>
        <end position="97"/>
    </location>
</feature>
<dbReference type="OMA" id="QKTHHAG"/>
<keyword evidence="3" id="KW-0106">Calcium</keyword>
<evidence type="ECO:0000256" key="3">
    <source>
        <dbReference type="ARBA" id="ARBA00022837"/>
    </source>
</evidence>
<dbReference type="SUPFAM" id="SSF47473">
    <property type="entry name" value="EF-hand"/>
    <property type="match status" value="4"/>
</dbReference>
<accession>A0A078ACA1</accession>
<feature type="domain" description="EF-hand" evidence="5">
    <location>
        <begin position="486"/>
        <end position="521"/>
    </location>
</feature>